<organism evidence="1 4">
    <name type="scientific">Lactococcus lactis subsp. cremoris</name>
    <name type="common">Streptococcus cremoris</name>
    <dbReference type="NCBI Taxonomy" id="1359"/>
    <lineage>
        <taxon>Bacteria</taxon>
        <taxon>Bacillati</taxon>
        <taxon>Bacillota</taxon>
        <taxon>Bacilli</taxon>
        <taxon>Lactobacillales</taxon>
        <taxon>Streptococcaceae</taxon>
        <taxon>Lactococcus</taxon>
    </lineage>
</organism>
<proteinExistence type="predicted"/>
<evidence type="ECO:0000313" key="1">
    <source>
        <dbReference type="EMBL" id="QSD62295.1"/>
    </source>
</evidence>
<evidence type="ECO:0008006" key="5">
    <source>
        <dbReference type="Google" id="ProtNLM"/>
    </source>
</evidence>
<dbReference type="Proteomes" id="UP000192016">
    <property type="component" value="Chromosome"/>
</dbReference>
<gene>
    <name evidence="1" type="ORF">LL1196_0644</name>
    <name evidence="2" type="ORF">LLUC109_0544</name>
</gene>
<dbReference type="EMBL" id="CP032148">
    <property type="protein sequence ID" value="QSD62295.1"/>
    <property type="molecule type" value="Genomic_DNA"/>
</dbReference>
<accession>A0A895IB13</accession>
<reference evidence="1" key="2">
    <citation type="journal article" date="2020" name="Mol. Microbiol.">
        <title>The CWPS Rubik's cube: Linking diversity of cell wall polysaccharide structures with the encoded biosynthetic machinery of selected Lactococcus lactis strains.</title>
        <authorList>
            <person name="Mahony J."/>
            <person name="Frantzen C."/>
            <person name="Vinogradov E."/>
            <person name="Sadovskaya I."/>
            <person name="Theodorou I."/>
            <person name="Kelleher P."/>
            <person name="Chapot-Chartier M.P."/>
            <person name="Cambillau C."/>
            <person name="Holo H."/>
            <person name="van Sinderen D."/>
        </authorList>
    </citation>
    <scope>NUCLEOTIDE SEQUENCE</scope>
    <source>
        <strain evidence="1">1196</strain>
    </source>
</reference>
<name>A0A895IB13_LACLC</name>
<evidence type="ECO:0000313" key="2">
    <source>
        <dbReference type="EMBL" id="WOW93296.1"/>
    </source>
</evidence>
<evidence type="ECO:0000313" key="4">
    <source>
        <dbReference type="Proteomes" id="UP000663552"/>
    </source>
</evidence>
<sequence length="105" mass="12267">MKTGFQKNNQYNSETARKFVVNSLPVQCTTSFIETQYKYVDKQRTDEITGYKLWFVQEGLNPFVVKFDKKPELPPFLSIVEFENLQGIEVRSNIYFKADSLKGVK</sequence>
<dbReference type="EMBL" id="CP015907">
    <property type="protein sequence ID" value="WOW93296.1"/>
    <property type="molecule type" value="Genomic_DNA"/>
</dbReference>
<dbReference type="AlphaFoldDB" id="A0A895IB13"/>
<dbReference type="RefSeq" id="WP_014573062.1">
    <property type="nucleotide sequence ID" value="NZ_CP015894.2"/>
</dbReference>
<protein>
    <recommendedName>
        <fullName evidence="5">SuB0782 undefined product 764400:764714 forward MW:11955</fullName>
    </recommendedName>
</protein>
<reference evidence="2" key="3">
    <citation type="submission" date="2023-06" db="EMBL/GenBank/DDBJ databases">
        <authorList>
            <person name="McDonnell B."/>
        </authorList>
    </citation>
    <scope>NUCLEOTIDE SEQUENCE</scope>
    <source>
        <strain evidence="2">UC109</strain>
    </source>
</reference>
<reference evidence="2 3" key="1">
    <citation type="journal article" date="2017" name="BMC Genomics">
        <title>Comparative and functional genomics of the Lactococcus lactis taxon; insights into evolution and niche adaptation.</title>
        <authorList>
            <person name="Kelleher P."/>
            <person name="Bottacini F."/>
            <person name="Mahony J."/>
            <person name="Kilcawley K.N."/>
            <person name="van Sinderen D."/>
        </authorList>
    </citation>
    <scope>NUCLEOTIDE SEQUENCE [LARGE SCALE GENOMIC DNA]</scope>
    <source>
        <strain evidence="2 3">UC109</strain>
    </source>
</reference>
<evidence type="ECO:0000313" key="3">
    <source>
        <dbReference type="Proteomes" id="UP000192016"/>
    </source>
</evidence>
<dbReference type="Proteomes" id="UP000663552">
    <property type="component" value="Chromosome"/>
</dbReference>